<feature type="domain" description="DUF397" evidence="1">
    <location>
        <begin position="11"/>
        <end position="64"/>
    </location>
</feature>
<sequence>MSRDTALDIELRWFKSSYSSGEGGDCVEVATHRGGVNVRDSKHAAGPSLSFDSDRWASFVAYARKA</sequence>
<accession>A0A1D8G910</accession>
<dbReference type="OrthoDB" id="4562195at2"/>
<dbReference type="AlphaFoldDB" id="A0A1D8G910"/>
<dbReference type="Proteomes" id="UP000095349">
    <property type="component" value="Chromosome"/>
</dbReference>
<keyword evidence="3" id="KW-1185">Reference proteome</keyword>
<dbReference type="STRING" id="285473.A4G23_04831"/>
<evidence type="ECO:0000313" key="2">
    <source>
        <dbReference type="EMBL" id="AOT61939.1"/>
    </source>
</evidence>
<dbReference type="KEGG" id="srn:A4G23_04831"/>
<proteinExistence type="predicted"/>
<gene>
    <name evidence="2" type="ORF">A4G23_04831</name>
</gene>
<organism evidence="2 3">
    <name type="scientific">Streptomyces rubrolavendulae</name>
    <dbReference type="NCBI Taxonomy" id="285473"/>
    <lineage>
        <taxon>Bacteria</taxon>
        <taxon>Bacillati</taxon>
        <taxon>Actinomycetota</taxon>
        <taxon>Actinomycetes</taxon>
        <taxon>Kitasatosporales</taxon>
        <taxon>Streptomycetaceae</taxon>
        <taxon>Streptomyces</taxon>
    </lineage>
</organism>
<reference evidence="2 3" key="1">
    <citation type="submission" date="2016-09" db="EMBL/GenBank/DDBJ databases">
        <title>Streptomyces rubrolavendulae MJM4426 Genome sequencing and assembly.</title>
        <authorList>
            <person name="Kim J.-G."/>
        </authorList>
    </citation>
    <scope>NUCLEOTIDE SEQUENCE [LARGE SCALE GENOMIC DNA]</scope>
    <source>
        <strain evidence="2 3">MJM4426</strain>
    </source>
</reference>
<dbReference type="InterPro" id="IPR007278">
    <property type="entry name" value="DUF397"/>
</dbReference>
<dbReference type="EMBL" id="CP017316">
    <property type="protein sequence ID" value="AOT61939.1"/>
    <property type="molecule type" value="Genomic_DNA"/>
</dbReference>
<dbReference type="PATRIC" id="fig|285473.5.peg.5089"/>
<evidence type="ECO:0000259" key="1">
    <source>
        <dbReference type="Pfam" id="PF04149"/>
    </source>
</evidence>
<dbReference type="RefSeq" id="WP_069978778.1">
    <property type="nucleotide sequence ID" value="NZ_CP017316.1"/>
</dbReference>
<protein>
    <recommendedName>
        <fullName evidence="1">DUF397 domain-containing protein</fullName>
    </recommendedName>
</protein>
<evidence type="ECO:0000313" key="3">
    <source>
        <dbReference type="Proteomes" id="UP000095349"/>
    </source>
</evidence>
<dbReference type="Pfam" id="PF04149">
    <property type="entry name" value="DUF397"/>
    <property type="match status" value="1"/>
</dbReference>
<name>A0A1D8G910_9ACTN</name>